<evidence type="ECO:0000256" key="21">
    <source>
        <dbReference type="ARBA" id="ARBA00031012"/>
    </source>
</evidence>
<dbReference type="InterPro" id="IPR026890">
    <property type="entry name" value="Mononeg_mRNAcap"/>
</dbReference>
<comment type="catalytic activity">
    <reaction evidence="22">
        <text>a 5'-end (5'-triphosphoguanosine)-adenylyl-adenylyl-cytidylyl-adenosine in mRNA + S-adenosyl-L-methionine = a 5'-end (5'-triphosphoguanosine)-(2'-O-methyladenylyl)-adenylyl-cytidylyl-adenosine in mRNA + S-adenosyl-L-homocysteine + H(+)</text>
        <dbReference type="Rhea" id="RHEA:65380"/>
        <dbReference type="Rhea" id="RHEA-COMP:16797"/>
        <dbReference type="Rhea" id="RHEA-COMP:16801"/>
        <dbReference type="ChEBI" id="CHEBI:15378"/>
        <dbReference type="ChEBI" id="CHEBI:57856"/>
        <dbReference type="ChEBI" id="CHEBI:59789"/>
        <dbReference type="ChEBI" id="CHEBI:156482"/>
        <dbReference type="ChEBI" id="CHEBI:156484"/>
    </reaction>
</comment>
<evidence type="ECO:0000256" key="17">
    <source>
        <dbReference type="ARBA" id="ARBA00024494"/>
    </source>
</evidence>
<dbReference type="EC" id="2.1.1.375" evidence="19"/>
<keyword evidence="10" id="KW-0547">Nucleotide-binding</keyword>
<dbReference type="Pfam" id="PF14318">
    <property type="entry name" value="Mononeg_mRNAcap"/>
    <property type="match status" value="1"/>
</dbReference>
<evidence type="ECO:0000256" key="9">
    <source>
        <dbReference type="ARBA" id="ARBA00022695"/>
    </source>
</evidence>
<evidence type="ECO:0000256" key="24">
    <source>
        <dbReference type="ARBA" id="ARBA00048548"/>
    </source>
</evidence>
<keyword evidence="15" id="KW-0506">mRNA capping</keyword>
<evidence type="ECO:0000256" key="8">
    <source>
        <dbReference type="ARBA" id="ARBA00022691"/>
    </source>
</evidence>
<reference evidence="27" key="1">
    <citation type="journal article" date="2016" name="Nature">
        <title>Redefining the invertebrate RNA virosphere.</title>
        <authorList>
            <person name="Shi M."/>
            <person name="Lin X.D."/>
            <person name="Tian J.H."/>
            <person name="Chen L.J."/>
            <person name="Chen X."/>
            <person name="Li C.X."/>
            <person name="Qin X.C."/>
            <person name="Li J."/>
            <person name="Cao J.P."/>
            <person name="Eden J.S."/>
            <person name="Buchmann J."/>
            <person name="Wang W."/>
            <person name="Xu J."/>
            <person name="Holmes E.C."/>
            <person name="Zhang Y.Z."/>
        </authorList>
    </citation>
    <scope>NUCLEOTIDE SEQUENCE [LARGE SCALE GENOMIC DNA]</scope>
    <source>
        <strain evidence="27">SGJSC14943</strain>
    </source>
</reference>
<evidence type="ECO:0000256" key="11">
    <source>
        <dbReference type="ARBA" id="ARBA00022801"/>
    </source>
</evidence>
<accession>A0A1L3KN08</accession>
<proteinExistence type="predicted"/>
<comment type="subcellular location">
    <subcellularLocation>
        <location evidence="1">Virion</location>
    </subcellularLocation>
</comment>
<evidence type="ECO:0000256" key="18">
    <source>
        <dbReference type="ARBA" id="ARBA00024499"/>
    </source>
</evidence>
<evidence type="ECO:0000256" key="4">
    <source>
        <dbReference type="ARBA" id="ARBA00022484"/>
    </source>
</evidence>
<evidence type="ECO:0000256" key="1">
    <source>
        <dbReference type="ARBA" id="ARBA00004328"/>
    </source>
</evidence>
<dbReference type="Pfam" id="PF00946">
    <property type="entry name" value="Mononeg_RNA_pol"/>
    <property type="match status" value="1"/>
</dbReference>
<dbReference type="InterPro" id="IPR014023">
    <property type="entry name" value="Mononeg_RNA_pol_cat"/>
</dbReference>
<keyword evidence="11" id="KW-0378">Hydrolase</keyword>
<feature type="domain" description="Mononegavirus-type SAM-dependent 2'-O-MTase" evidence="26">
    <location>
        <begin position="1522"/>
        <end position="1709"/>
    </location>
</feature>
<organism evidence="27">
    <name type="scientific">Wenzhou tapeworm virus 1</name>
    <dbReference type="NCBI Taxonomy" id="1923661"/>
    <lineage>
        <taxon>Viruses</taxon>
        <taxon>Riboviria</taxon>
        <taxon>Orthornavirae</taxon>
        <taxon>Negarnaviricota</taxon>
        <taxon>Haploviricotina</taxon>
        <taxon>Monjiviricetes</taxon>
        <taxon>Mononegavirales</taxon>
        <taxon>Nyamiviridae</taxon>
        <taxon>Tapwovirus</taxon>
        <taxon>Tapwovirus cesti</taxon>
    </lineage>
</organism>
<dbReference type="EC" id="2.7.7.48" evidence="2"/>
<evidence type="ECO:0000256" key="10">
    <source>
        <dbReference type="ARBA" id="ARBA00022741"/>
    </source>
</evidence>
<name>A0A1L3KN08_9MONO</name>
<keyword evidence="13" id="KW-0946">Virion</keyword>
<dbReference type="RefSeq" id="YP_009342311.1">
    <property type="nucleotide sequence ID" value="NC_033450.1"/>
</dbReference>
<keyword evidence="8" id="KW-0949">S-adenosyl-L-methionine</keyword>
<keyword evidence="9" id="KW-0548">Nucleotidyltransferase</keyword>
<evidence type="ECO:0000256" key="12">
    <source>
        <dbReference type="ARBA" id="ARBA00022840"/>
    </source>
</evidence>
<sequence>MESDFLSEIPASLPESSQWVRTFRGDRNLSTALSESFQLFVLNHFDSPHIPTRIRQIIEEAGGPGCYTHVGDRRREAWICLSASISRAAQPLTPPQATRWVRDVSLATKITMINMSRYCEAPSVDPNDLITVSGVKTLLPSRFLYDSILMKVSRSTIEEQTFRTKAFTIIFLGEQVFFHCLLCQEPHFGNYTDFLCASDVNLGRIDVLLYAAHRDLLMGTSITREVISTLSSMDHLLTVLGRDAYAVLKCLPSLATAVVLAKFDPLDNGLFLNALLSDLLDEYPAIAEDKGFAYLTRTPETDLQAKEILELSGLWKMAGHPVVSFDDGLEAVLEKGFFHKAGLSEINARVMTTFRCIFSYHYFKKHGRWPNADVSEAEPYIRRAYYHGYWPEREGHHTRLRVRSFTNVHLKSCLAFDHHPDLSELISDTSINPGLSHWHYESCPDWMHKALYGRWPVHRIPRMRKNRPILVYMKEPDITLDAVLQVIEEQRVPEEWKVITLVAKERELKEKARFFAKNTYEIRLWQVATEKAIAQILEYLPYQSMTMGNDALQHRLIRMSRGLTGEKLKAAVMILDFSGWNLRFRHNTIGALLREIDHIYGFENVFSYTHLHPMRSTVFIKDPGYPIEEDPLTGHPLPGPRCYRGQESYFEGLRQKGWTLYTLCLILSMSHAYNYRIEVLGQGDNQAIIIHIPENKQSLPMAQAYVAEFKSKLANICAQAQIPIKPEETWCSSILFEYGRTSYYKGGQVPSALKKASRLETEPNNTLSSLFSIMSNCYSGGISIAGLDTQPASAYFLSTYAVLQVLRRNVPEWYELEDSKHLMAKLLVPAEIGGISSSLYDSFCVRGCADPLTRALAFIKWLWDKEPSLRLYITPYIRLARASFVDRFLLLQDPTCLALQKPQTSENQIRTILKPTIRDYTTNPQVSALFSIEGGEASARLRNDLSTLRPYNARVASLLYSFSNAALADRFVGRFTSPLSVVHTATREVSTLPALWDIIRQADNAFISFFTRPVAKWADLSVSLMTRESCTFEVAEYLRRLHWGEVVGVTMPSPFEQVELLPWDDALQQGKQPIMAVSINKCQDLLSYMGPYMPYLGHDTAEKISKNPLDMGQTTSVTRAAIRITSLIPWICADDDSNLRSLFKIFLAEKGVDISEALDKIQPLYVRGSLYHRLADPYVSHGCRVNSTPVLGSHVLINTDLFGQVMPQGNDQTFFFQEVKAWILSIVRHMCVSKAFIESDYAVCLRCPTCTRLIDEPALVLPNFPTYPGLLVPVDDGLIQPKVRDIASIPPDFDDYQTAYSWALASLGAANFVESSIVERQSSNLLDQAVNLNNLRKADPVIYMRALLARLMKYRVNFQNLSRLLYPWIGRDSEIGKGRIPLWVSNMSAAGLLEKIFIAHGYRGSLPGWTANSRVMTQTFISMLGGMIMQQTAADWSGPAYFFKGEPLWVKDVLIELYGTSPTELPYAVDVINMYRNIVDEPTQVCQTHSPPFCDPKYLTPFLTPLQDPQYLDIKSLHYMTRSLGLESTSMTKIAEVLTGRLLEDPGTILSLAEGDGGILSFLGHVYPDACLLYNSLQPEIKDQHMGLKCVPSLYADVCNIGVRVTNFFEMLYGVSDISNPVMYDKLDYIMKDKPRPWIVTCDVNVVPHYRELHQLLSTWVCRVKPEQILIKWMANQGDYPSEWLIKDFSVEVIFPWSSNPITGECYLVGHPGEGREFYTTALHRETLYMRTYNVDRWDQRLYQIGYSLYQRGVPRCFNWPESFIRSLGGSNVEVMAQRSMIPFLENVRKDHIRWLETGELRHSSRITNNLVPEGARTEGGVKRILMAGLDCLLLLDVYLLVARHFPRSFREIWDGLSSDTADRSIHLHVQTLTQKRHLCYRSHPEGFQRRDILHMFKWSKVLENQGRRLARIYTYEGFLRNCDTPNPYQYPLSIPRLRKSLINVRTHRASIAISEEMEMD</sequence>
<dbReference type="PROSITE" id="PS51590">
    <property type="entry name" value="SAM_MT_MNV_L"/>
    <property type="match status" value="1"/>
</dbReference>
<comment type="catalytic activity">
    <reaction evidence="18">
        <text>a 5'-end (5'-triphosphoguanosine)-(2'-O-methyladenylyl)-adenylyl-cytidylyl-adenosine in mRNA + S-adenosyl-L-methionine = a 5'-end (N(7)-methyl 5'-triphosphoguanosine)-(2'-O-methyladenylyl)-adenylyl-cytidylyl-adenosine in mRNA + S-adenosyl-L-homocysteine</text>
        <dbReference type="Rhea" id="RHEA:65440"/>
        <dbReference type="Rhea" id="RHEA-COMP:16798"/>
        <dbReference type="Rhea" id="RHEA-COMP:16801"/>
        <dbReference type="ChEBI" id="CHEBI:57856"/>
        <dbReference type="ChEBI" id="CHEBI:59789"/>
        <dbReference type="ChEBI" id="CHEBI:156482"/>
        <dbReference type="ChEBI" id="CHEBI:156483"/>
    </reaction>
</comment>
<dbReference type="InterPro" id="IPR039530">
    <property type="entry name" value="L_methyltransferase_rhabdo"/>
</dbReference>
<keyword evidence="14" id="KW-0693">Viral RNA replication</keyword>
<dbReference type="InterPro" id="IPR025786">
    <property type="entry name" value="Mononega_L_MeTrfase"/>
</dbReference>
<dbReference type="EMBL" id="KX884436">
    <property type="protein sequence ID" value="APG78764.1"/>
    <property type="molecule type" value="Genomic_RNA"/>
</dbReference>
<dbReference type="EC" id="2.7.7.88" evidence="3"/>
<evidence type="ECO:0000256" key="15">
    <source>
        <dbReference type="ARBA" id="ARBA00023042"/>
    </source>
</evidence>
<evidence type="ECO:0000256" key="22">
    <source>
        <dbReference type="ARBA" id="ARBA00047332"/>
    </source>
</evidence>
<evidence type="ECO:0000256" key="5">
    <source>
        <dbReference type="ARBA" id="ARBA00022603"/>
    </source>
</evidence>
<protein>
    <recommendedName>
        <fullName evidence="21">Replicase</fullName>
        <ecNumber evidence="19">2.1.1.375</ecNumber>
        <ecNumber evidence="2">2.7.7.48</ecNumber>
        <ecNumber evidence="3">2.7.7.88</ecNumber>
    </recommendedName>
    <alternativeName>
        <fullName evidence="20">Transcriptase</fullName>
    </alternativeName>
</protein>
<dbReference type="GO" id="GO:0005524">
    <property type="term" value="F:ATP binding"/>
    <property type="evidence" value="ECO:0007669"/>
    <property type="project" value="UniProtKB-KW"/>
</dbReference>
<keyword evidence="16" id="KW-0511">Multifunctional enzyme</keyword>
<dbReference type="GO" id="GO:0016787">
    <property type="term" value="F:hydrolase activity"/>
    <property type="evidence" value="ECO:0007669"/>
    <property type="project" value="UniProtKB-KW"/>
</dbReference>
<dbReference type="KEGG" id="vg:30881790"/>
<evidence type="ECO:0000256" key="23">
    <source>
        <dbReference type="ARBA" id="ARBA00047370"/>
    </source>
</evidence>
<dbReference type="Proteomes" id="UP000202239">
    <property type="component" value="Genome"/>
</dbReference>
<dbReference type="PROSITE" id="PS50526">
    <property type="entry name" value="RDRP_SSRNA_NEG_NONSEG"/>
    <property type="match status" value="1"/>
</dbReference>
<keyword evidence="6" id="KW-0507">mRNA processing</keyword>
<evidence type="ECO:0000256" key="19">
    <source>
        <dbReference type="ARBA" id="ARBA00026099"/>
    </source>
</evidence>
<keyword evidence="12" id="KW-0067">ATP-binding</keyword>
<dbReference type="GeneID" id="30881790"/>
<evidence type="ECO:0000259" key="25">
    <source>
        <dbReference type="PROSITE" id="PS50526"/>
    </source>
</evidence>
<dbReference type="GO" id="GO:0004482">
    <property type="term" value="F:mRNA 5'-cap (guanine-N7-)-methyltransferase activity"/>
    <property type="evidence" value="ECO:0007669"/>
    <property type="project" value="InterPro"/>
</dbReference>
<feature type="domain" description="RdRp catalytic" evidence="25">
    <location>
        <begin position="569"/>
        <end position="746"/>
    </location>
</feature>
<evidence type="ECO:0000256" key="3">
    <source>
        <dbReference type="ARBA" id="ARBA00012582"/>
    </source>
</evidence>
<evidence type="ECO:0000256" key="13">
    <source>
        <dbReference type="ARBA" id="ARBA00022844"/>
    </source>
</evidence>
<dbReference type="Pfam" id="PF14314">
    <property type="entry name" value="Methyltrans_Mon_2nd"/>
    <property type="match status" value="1"/>
</dbReference>
<evidence type="ECO:0000256" key="16">
    <source>
        <dbReference type="ARBA" id="ARBA00023268"/>
    </source>
</evidence>
<dbReference type="GO" id="GO:0044423">
    <property type="term" value="C:virion component"/>
    <property type="evidence" value="ECO:0007669"/>
    <property type="project" value="UniProtKB-KW"/>
</dbReference>
<comment type="catalytic activity">
    <reaction evidence="17">
        <text>a 5'-end triphospho-adenylyl-adenylyl-cytidylyl-adenosine in mRNA + GDP + H(+) = a 5'-end (5'-triphosphoguanosine)-adenylyl-adenylyl-cytidylyl-adenosine in mRNA + diphosphate</text>
        <dbReference type="Rhea" id="RHEA:65436"/>
        <dbReference type="Rhea" id="RHEA-COMP:16797"/>
        <dbReference type="Rhea" id="RHEA-COMP:16799"/>
        <dbReference type="ChEBI" id="CHEBI:15378"/>
        <dbReference type="ChEBI" id="CHEBI:33019"/>
        <dbReference type="ChEBI" id="CHEBI:58189"/>
        <dbReference type="ChEBI" id="CHEBI:156484"/>
        <dbReference type="ChEBI" id="CHEBI:156503"/>
        <dbReference type="EC" id="2.7.7.88"/>
    </reaction>
</comment>
<evidence type="ECO:0000256" key="2">
    <source>
        <dbReference type="ARBA" id="ARBA00012494"/>
    </source>
</evidence>
<evidence type="ECO:0000313" key="28">
    <source>
        <dbReference type="Proteomes" id="UP000202239"/>
    </source>
</evidence>
<keyword evidence="5" id="KW-0489">Methyltransferase</keyword>
<evidence type="ECO:0000256" key="14">
    <source>
        <dbReference type="ARBA" id="ARBA00022953"/>
    </source>
</evidence>
<evidence type="ECO:0000313" key="27">
    <source>
        <dbReference type="EMBL" id="APG78764.1"/>
    </source>
</evidence>
<dbReference type="GO" id="GO:0003968">
    <property type="term" value="F:RNA-directed RNA polymerase activity"/>
    <property type="evidence" value="ECO:0007669"/>
    <property type="project" value="UniProtKB-KW"/>
</dbReference>
<comment type="catalytic activity">
    <reaction evidence="23">
        <text>a 5'-end (5'-triphosphoguanosine)-adenylyl-adenylyl-cytidylyl-adenosine in mRNA + 2 S-adenosyl-L-methionine = a 5'-end (N(7)-methyl 5'-triphosphoguanosine)-(2'-O-methyladenylyl)-adenylyl-cytidylyl-adenosine in mRNA + 2 S-adenosyl-L-homocysteine + H(+)</text>
        <dbReference type="Rhea" id="RHEA:65376"/>
        <dbReference type="Rhea" id="RHEA-COMP:16797"/>
        <dbReference type="Rhea" id="RHEA-COMP:16798"/>
        <dbReference type="ChEBI" id="CHEBI:15378"/>
        <dbReference type="ChEBI" id="CHEBI:57856"/>
        <dbReference type="ChEBI" id="CHEBI:59789"/>
        <dbReference type="ChEBI" id="CHEBI:156483"/>
        <dbReference type="ChEBI" id="CHEBI:156484"/>
        <dbReference type="EC" id="2.1.1.375"/>
    </reaction>
</comment>
<keyword evidence="28" id="KW-1185">Reference proteome</keyword>
<comment type="catalytic activity">
    <reaction evidence="24">
        <text>GTP + H2O = GDP + phosphate + H(+)</text>
        <dbReference type="Rhea" id="RHEA:19669"/>
        <dbReference type="ChEBI" id="CHEBI:15377"/>
        <dbReference type="ChEBI" id="CHEBI:15378"/>
        <dbReference type="ChEBI" id="CHEBI:37565"/>
        <dbReference type="ChEBI" id="CHEBI:43474"/>
        <dbReference type="ChEBI" id="CHEBI:58189"/>
    </reaction>
</comment>
<keyword evidence="7" id="KW-0808">Transferase</keyword>
<evidence type="ECO:0000256" key="6">
    <source>
        <dbReference type="ARBA" id="ARBA00022664"/>
    </source>
</evidence>
<keyword evidence="4 27" id="KW-0696">RNA-directed RNA polymerase</keyword>
<evidence type="ECO:0000256" key="20">
    <source>
        <dbReference type="ARBA" id="ARBA00030436"/>
    </source>
</evidence>
<evidence type="ECO:0000256" key="7">
    <source>
        <dbReference type="ARBA" id="ARBA00022679"/>
    </source>
</evidence>
<evidence type="ECO:0000259" key="26">
    <source>
        <dbReference type="PROSITE" id="PS51590"/>
    </source>
</evidence>